<dbReference type="InterPro" id="IPR023809">
    <property type="entry name" value="Thiopep_bacteriocin_synth_dom"/>
</dbReference>
<dbReference type="Pfam" id="PF14028">
    <property type="entry name" value="Lant_dehydr_C"/>
    <property type="match status" value="1"/>
</dbReference>
<dbReference type="Proteomes" id="UP001612741">
    <property type="component" value="Unassembled WGS sequence"/>
</dbReference>
<proteinExistence type="predicted"/>
<organism evidence="2 3">
    <name type="scientific">Nonomuraea typhae</name>
    <dbReference type="NCBI Taxonomy" id="2603600"/>
    <lineage>
        <taxon>Bacteria</taxon>
        <taxon>Bacillati</taxon>
        <taxon>Actinomycetota</taxon>
        <taxon>Actinomycetes</taxon>
        <taxon>Streptosporangiales</taxon>
        <taxon>Streptosporangiaceae</taxon>
        <taxon>Nonomuraea</taxon>
    </lineage>
</organism>
<reference evidence="2 3" key="1">
    <citation type="submission" date="2024-10" db="EMBL/GenBank/DDBJ databases">
        <title>The Natural Products Discovery Center: Release of the First 8490 Sequenced Strains for Exploring Actinobacteria Biosynthetic Diversity.</title>
        <authorList>
            <person name="Kalkreuter E."/>
            <person name="Kautsar S.A."/>
            <person name="Yang D."/>
            <person name="Bader C.D."/>
            <person name="Teijaro C.N."/>
            <person name="Fluegel L."/>
            <person name="Davis C.M."/>
            <person name="Simpson J.R."/>
            <person name="Lauterbach L."/>
            <person name="Steele A.D."/>
            <person name="Gui C."/>
            <person name="Meng S."/>
            <person name="Li G."/>
            <person name="Viehrig K."/>
            <person name="Ye F."/>
            <person name="Su P."/>
            <person name="Kiefer A.F."/>
            <person name="Nichols A."/>
            <person name="Cepeda A.J."/>
            <person name="Yan W."/>
            <person name="Fan B."/>
            <person name="Jiang Y."/>
            <person name="Adhikari A."/>
            <person name="Zheng C.-J."/>
            <person name="Schuster L."/>
            <person name="Cowan T.M."/>
            <person name="Smanski M.J."/>
            <person name="Chevrette M.G."/>
            <person name="De Carvalho L.P.S."/>
            <person name="Shen B."/>
        </authorList>
    </citation>
    <scope>NUCLEOTIDE SEQUENCE [LARGE SCALE GENOMIC DNA]</scope>
    <source>
        <strain evidence="2 3">NPDC050545</strain>
    </source>
</reference>
<dbReference type="RefSeq" id="WP_397082189.1">
    <property type="nucleotide sequence ID" value="NZ_JBITGY010000004.1"/>
</dbReference>
<evidence type="ECO:0000313" key="3">
    <source>
        <dbReference type="Proteomes" id="UP001612741"/>
    </source>
</evidence>
<dbReference type="NCBIfam" id="NF045556">
    <property type="entry name" value="TbtD_PbtD_pyrid"/>
    <property type="match status" value="1"/>
</dbReference>
<evidence type="ECO:0000313" key="2">
    <source>
        <dbReference type="EMBL" id="MFI6498956.1"/>
    </source>
</evidence>
<comment type="caution">
    <text evidence="2">The sequence shown here is derived from an EMBL/GenBank/DDBJ whole genome shotgun (WGS) entry which is preliminary data.</text>
</comment>
<accession>A0ABW7YTC6</accession>
<name>A0ABW7YTC6_9ACTN</name>
<sequence>MTTWHSAYVHYHDAARHDAVILDLLRPLLADLPVAGGYFERHWLRGPHLRLHVLASRHDWITEIQPAVERRTRAYLTAHPSTMAVDERAAVAQHRLLAALEHESGPLSPWIADNTVTFPSYPWRLDVHGTRAQAELLAAFHTEATGPVLKLLDRIREGTGRPGICLTLMLALAHAQCPPVTRGAISYRSHAEYFLANSTDPERTRAGFEAKYAAHRDALVARLDAVLAVFDDRADAGTAFLKSWIPLWQRYRERGARLIETGVIELEPRGVRASSGPRVSAFQRTLEAEGIWERLRQAPWFLAYRLLLNNTYLQLGRLGCTPVERYLLCHLAGRTVEDRFGVSALDSARDLP</sequence>
<evidence type="ECO:0000259" key="1">
    <source>
        <dbReference type="Pfam" id="PF14028"/>
    </source>
</evidence>
<keyword evidence="3" id="KW-1185">Reference proteome</keyword>
<protein>
    <submittedName>
        <fullName evidence="2">Thiopeptide maturation pyridine synthase</fullName>
    </submittedName>
</protein>
<dbReference type="EMBL" id="JBITGY010000004">
    <property type="protein sequence ID" value="MFI6498956.1"/>
    <property type="molecule type" value="Genomic_DNA"/>
</dbReference>
<dbReference type="InterPro" id="IPR054643">
    <property type="entry name" value="TbtD_PbtD_pyrid"/>
</dbReference>
<gene>
    <name evidence="2" type="ORF">ACIBG2_16330</name>
</gene>
<feature type="domain" description="Thiopeptide-type bacteriocin biosynthesis" evidence="1">
    <location>
        <begin position="4"/>
        <end position="335"/>
    </location>
</feature>